<dbReference type="OrthoDB" id="5428040at2759"/>
<dbReference type="EMBL" id="ML993871">
    <property type="protein sequence ID" value="KAF2204686.1"/>
    <property type="molecule type" value="Genomic_DNA"/>
</dbReference>
<accession>A0A9P4JUP5</accession>
<name>A0A9P4JUP5_9PLEO</name>
<keyword evidence="1" id="KW-0472">Membrane</keyword>
<proteinExistence type="predicted"/>
<organism evidence="2 3">
    <name type="scientific">Delitschia confertaspora ATCC 74209</name>
    <dbReference type="NCBI Taxonomy" id="1513339"/>
    <lineage>
        <taxon>Eukaryota</taxon>
        <taxon>Fungi</taxon>
        <taxon>Dikarya</taxon>
        <taxon>Ascomycota</taxon>
        <taxon>Pezizomycotina</taxon>
        <taxon>Dothideomycetes</taxon>
        <taxon>Pleosporomycetidae</taxon>
        <taxon>Pleosporales</taxon>
        <taxon>Delitschiaceae</taxon>
        <taxon>Delitschia</taxon>
    </lineage>
</organism>
<sequence length="351" mass="39864">MVSRLKPTHPNDALPGALYSPGHVYLLLDIPPSRMTYSNDTCGPVQMHIPTAQSGPWQSFTVRTGPWQSVGYNQSHSNTERLRVSVCYDAVDQLERQDIPHDFNVSISLEKELRREPEVSVNGIHSMDTYDIRRQLGAIRDAAKLSSVGRGVIPFDIKSVDEQRNYIGLDNSPDSKDYDYTKDMYNTTTTPFMWDQIWSAFPTNILEVSYTGLRFILSWNATSIVEGESDIHTPSINFFLKNVFLNTLANTQNPALTLQALWAIVLRNVYYDTVPFFDYKQQAMIRLISEAQMPRDHNGLVAVTALVARQWIITMFIVALFVMRSKHLVLHKALGCGVGRIDSGDRDIYKR</sequence>
<keyword evidence="3" id="KW-1185">Reference proteome</keyword>
<dbReference type="Proteomes" id="UP000799536">
    <property type="component" value="Unassembled WGS sequence"/>
</dbReference>
<feature type="transmembrane region" description="Helical" evidence="1">
    <location>
        <begin position="299"/>
        <end position="322"/>
    </location>
</feature>
<protein>
    <submittedName>
        <fullName evidence="2">Uncharacterized protein</fullName>
    </submittedName>
</protein>
<gene>
    <name evidence="2" type="ORF">GQ43DRAFT_136676</name>
</gene>
<keyword evidence="1" id="KW-1133">Transmembrane helix</keyword>
<keyword evidence="1" id="KW-0812">Transmembrane</keyword>
<dbReference type="AlphaFoldDB" id="A0A9P4JUP5"/>
<evidence type="ECO:0000256" key="1">
    <source>
        <dbReference type="SAM" id="Phobius"/>
    </source>
</evidence>
<evidence type="ECO:0000313" key="2">
    <source>
        <dbReference type="EMBL" id="KAF2204686.1"/>
    </source>
</evidence>
<evidence type="ECO:0000313" key="3">
    <source>
        <dbReference type="Proteomes" id="UP000799536"/>
    </source>
</evidence>
<comment type="caution">
    <text evidence="2">The sequence shown here is derived from an EMBL/GenBank/DDBJ whole genome shotgun (WGS) entry which is preliminary data.</text>
</comment>
<reference evidence="2" key="1">
    <citation type="journal article" date="2020" name="Stud. Mycol.">
        <title>101 Dothideomycetes genomes: a test case for predicting lifestyles and emergence of pathogens.</title>
        <authorList>
            <person name="Haridas S."/>
            <person name="Albert R."/>
            <person name="Binder M."/>
            <person name="Bloem J."/>
            <person name="Labutti K."/>
            <person name="Salamov A."/>
            <person name="Andreopoulos B."/>
            <person name="Baker S."/>
            <person name="Barry K."/>
            <person name="Bills G."/>
            <person name="Bluhm B."/>
            <person name="Cannon C."/>
            <person name="Castanera R."/>
            <person name="Culley D."/>
            <person name="Daum C."/>
            <person name="Ezra D."/>
            <person name="Gonzalez J."/>
            <person name="Henrissat B."/>
            <person name="Kuo A."/>
            <person name="Liang C."/>
            <person name="Lipzen A."/>
            <person name="Lutzoni F."/>
            <person name="Magnuson J."/>
            <person name="Mondo S."/>
            <person name="Nolan M."/>
            <person name="Ohm R."/>
            <person name="Pangilinan J."/>
            <person name="Park H.-J."/>
            <person name="Ramirez L."/>
            <person name="Alfaro M."/>
            <person name="Sun H."/>
            <person name="Tritt A."/>
            <person name="Yoshinaga Y."/>
            <person name="Zwiers L.-H."/>
            <person name="Turgeon B."/>
            <person name="Goodwin S."/>
            <person name="Spatafora J."/>
            <person name="Crous P."/>
            <person name="Grigoriev I."/>
        </authorList>
    </citation>
    <scope>NUCLEOTIDE SEQUENCE</scope>
    <source>
        <strain evidence="2">ATCC 74209</strain>
    </source>
</reference>